<feature type="region of interest" description="Disordered" evidence="1">
    <location>
        <begin position="28"/>
        <end position="50"/>
    </location>
</feature>
<name>A0A815DKL5_ADIRI</name>
<comment type="caution">
    <text evidence="2">The sequence shown here is derived from an EMBL/GenBank/DDBJ whole genome shotgun (WGS) entry which is preliminary data.</text>
</comment>
<feature type="compositionally biased region" description="Acidic residues" evidence="1">
    <location>
        <begin position="120"/>
        <end position="132"/>
    </location>
</feature>
<feature type="compositionally biased region" description="Basic and acidic residues" evidence="1">
    <location>
        <begin position="133"/>
        <end position="144"/>
    </location>
</feature>
<dbReference type="EMBL" id="CAJNOR010002462">
    <property type="protein sequence ID" value="CAF1297732.1"/>
    <property type="molecule type" value="Genomic_DNA"/>
</dbReference>
<proteinExistence type="predicted"/>
<dbReference type="AlphaFoldDB" id="A0A815DKL5"/>
<evidence type="ECO:0000256" key="1">
    <source>
        <dbReference type="SAM" id="MobiDB-lite"/>
    </source>
</evidence>
<keyword evidence="3" id="KW-1185">Reference proteome</keyword>
<sequence length="192" mass="22167">MTRLIRRRSMERLELYDLDKLATVPPANYSLKASPLPPPRQTPQRRSSMNPAYERYKFLCNMSRSQTDPIYAATPMFTTIPQSSQDYSQRQLLGSSIRLENVRPLSPKMPKSPVPKTAEIIEEEKENEDERPEDFQLDNKKEDKENDDISFDSSSGDDNNEPGIVNDDDSDDDADHKSIVEQIFNRDRENKV</sequence>
<evidence type="ECO:0000313" key="3">
    <source>
        <dbReference type="Proteomes" id="UP000663828"/>
    </source>
</evidence>
<evidence type="ECO:0000313" key="2">
    <source>
        <dbReference type="EMBL" id="CAF1297732.1"/>
    </source>
</evidence>
<dbReference type="Proteomes" id="UP000663828">
    <property type="component" value="Unassembled WGS sequence"/>
</dbReference>
<feature type="compositionally biased region" description="Basic and acidic residues" evidence="1">
    <location>
        <begin position="174"/>
        <end position="192"/>
    </location>
</feature>
<protein>
    <submittedName>
        <fullName evidence="2">Uncharacterized protein</fullName>
    </submittedName>
</protein>
<reference evidence="2" key="1">
    <citation type="submission" date="2021-02" db="EMBL/GenBank/DDBJ databases">
        <authorList>
            <person name="Nowell W R."/>
        </authorList>
    </citation>
    <scope>NUCLEOTIDE SEQUENCE</scope>
</reference>
<gene>
    <name evidence="2" type="ORF">XAT740_LOCUS28693</name>
</gene>
<organism evidence="2 3">
    <name type="scientific">Adineta ricciae</name>
    <name type="common">Rotifer</name>
    <dbReference type="NCBI Taxonomy" id="249248"/>
    <lineage>
        <taxon>Eukaryota</taxon>
        <taxon>Metazoa</taxon>
        <taxon>Spiralia</taxon>
        <taxon>Gnathifera</taxon>
        <taxon>Rotifera</taxon>
        <taxon>Eurotatoria</taxon>
        <taxon>Bdelloidea</taxon>
        <taxon>Adinetida</taxon>
        <taxon>Adinetidae</taxon>
        <taxon>Adineta</taxon>
    </lineage>
</organism>
<feature type="region of interest" description="Disordered" evidence="1">
    <location>
        <begin position="98"/>
        <end position="192"/>
    </location>
</feature>
<accession>A0A815DKL5</accession>